<evidence type="ECO:0000313" key="4">
    <source>
        <dbReference type="EMBL" id="KAE8153623.1"/>
    </source>
</evidence>
<dbReference type="Pfam" id="PF00400">
    <property type="entry name" value="WD40"/>
    <property type="match status" value="2"/>
</dbReference>
<dbReference type="Pfam" id="PF24883">
    <property type="entry name" value="NPHP3_N"/>
    <property type="match status" value="1"/>
</dbReference>
<dbReference type="SUPFAM" id="SSF69322">
    <property type="entry name" value="Tricorn protease domain 2"/>
    <property type="match status" value="1"/>
</dbReference>
<dbReference type="OrthoDB" id="674604at2759"/>
<dbReference type="EMBL" id="ML742037">
    <property type="protein sequence ID" value="KAE8153623.1"/>
    <property type="molecule type" value="Genomic_DNA"/>
</dbReference>
<accession>A0A5N6U4Q1</accession>
<organism evidence="4 5">
    <name type="scientific">Aspergillus avenaceus</name>
    <dbReference type="NCBI Taxonomy" id="36643"/>
    <lineage>
        <taxon>Eukaryota</taxon>
        <taxon>Fungi</taxon>
        <taxon>Dikarya</taxon>
        <taxon>Ascomycota</taxon>
        <taxon>Pezizomycotina</taxon>
        <taxon>Eurotiomycetes</taxon>
        <taxon>Eurotiomycetidae</taxon>
        <taxon>Eurotiales</taxon>
        <taxon>Aspergillaceae</taxon>
        <taxon>Aspergillus</taxon>
        <taxon>Aspergillus subgen. Circumdati</taxon>
    </lineage>
</organism>
<keyword evidence="5" id="KW-1185">Reference proteome</keyword>
<dbReference type="SUPFAM" id="SSF52540">
    <property type="entry name" value="P-loop containing nucleoside triphosphate hydrolases"/>
    <property type="match status" value="1"/>
</dbReference>
<dbReference type="InterPro" id="IPR027417">
    <property type="entry name" value="P-loop_NTPase"/>
</dbReference>
<dbReference type="Gene3D" id="2.130.10.10">
    <property type="entry name" value="YVTN repeat-like/Quinoprotein amine dehydrogenase"/>
    <property type="match status" value="3"/>
</dbReference>
<evidence type="ECO:0000259" key="3">
    <source>
        <dbReference type="Pfam" id="PF24883"/>
    </source>
</evidence>
<sequence>MSFNPGNQGSSSNFNQSFNHVHVAAGAIANIGNYNSQPGASKIEQLPYAKEAPYNASGVRNDAFCLVNTRVGIREYIDNWLINGTRSPNIFLLHGLAGTGKSTLARTVASTYKGQYLGASFFFSRINGGDVSHAEKFVTTLAVQLAEEFGDFRCALEGALGRSLKITGKMLREQLDCIICGPLGRLSPESVYRPLLLVIDALDECGEKGKSVDEQTGVEEVLELLVRLAALEGHCVKIFVTTRMLFQVETFINRQGESIVVGDLHNWDAKETTEDLFRMASHRLGNNSRLQLTDVTIDTLVDKAHGLFIWMATACRFIRPDKVRASERLAKVLHGTSKEAAEGLFALYATVINDVIESHPENEKEDVRESLREVLEVLVSLSNPLPLHSLEDLLCDEVTEIGSVVDNLLAIIDKPRDGLPIKIHHPSFCDFLRSPQNPLLVPGAREVKPHDQLAQGCLRLMNQRLTRNICRLSVPGMSVSEVSQEAIAHHVPVHLQYACSHWAGHIQASQDMVNYGRQTYNFLSTHFLHWLEALALIRSMNMAYFTVVVLEQIYSESPEQRLQRFIEDARKFTLNNRSIIEQAPLQVYCSSLAFAPTSSIIRQIFARLAPRWISRLPNVYKDWSAVEDLLDGDVGKIINTTFTSDGKTLISVGSTHVQKWDFMQRATLTTIQHSATHKENVMFFSATSSLISAAGTCIEEWTFTTKSWRTVVACGRWAPILNAVGAQHRIACVHADHTVRLWDLNTKALLCTILKDEAILKVAISGDGNTLATTCGLNIDLWIRGHTYSLETWSDNMIQDIALSFDGEKMLVTPHDGMGAHMWNLKVRSYINFTVPEAFVSKEGYIDRHATFSPDGTMVAMGNFKIIWLWRILDDLPVLLGQHTKDAMTPTFSPDGQWIVSGSKDGGILVMHIAGQHPWHDGNPEGITRCSVSNNRVASMMETSILVFDIASGRKWETFQGKVLAPLSPHRTEGSVGEMVEGIGNLVDQICLSPDGSKVAIACCSGEVMMGDIDTGRIERLQGDPVNTVTDISFSPDGTMFVSCSDDDKCQIWSLNMYEYPSVIFEDDDIGPRLMVAFSRDQTVIATISSDMACVVNLLNYNQKLQKYPDQIAHPIALSPDGTGLLFQDNNGQIRRCLIGQKTWVGDPIPYRSLPYIHAFTLDRRFLGGWEDAIKEITWCPPGCSCGGFASLYTLDESATWVMRNGQRVLYLPPSLRPMTAYIRRDCLVMLATNIDLVILKFRENCEAIMDAED</sequence>
<dbReference type="InterPro" id="IPR056884">
    <property type="entry name" value="NPHP3-like_N"/>
</dbReference>
<dbReference type="PROSITE" id="PS50082">
    <property type="entry name" value="WD_REPEATS_2"/>
    <property type="match status" value="1"/>
</dbReference>
<dbReference type="Gene3D" id="3.40.50.300">
    <property type="entry name" value="P-loop containing nucleotide triphosphate hydrolases"/>
    <property type="match status" value="1"/>
</dbReference>
<dbReference type="Proteomes" id="UP000325780">
    <property type="component" value="Unassembled WGS sequence"/>
</dbReference>
<feature type="domain" description="Nephrocystin 3-like N-terminal" evidence="3">
    <location>
        <begin position="77"/>
        <end position="243"/>
    </location>
</feature>
<evidence type="ECO:0000256" key="1">
    <source>
        <dbReference type="ARBA" id="ARBA00022737"/>
    </source>
</evidence>
<dbReference type="InterPro" id="IPR001680">
    <property type="entry name" value="WD40_rpt"/>
</dbReference>
<keyword evidence="2" id="KW-0853">WD repeat</keyword>
<dbReference type="PANTHER" id="PTHR10039:SF17">
    <property type="entry name" value="FUNGAL STAND N-TERMINAL GOODBYE DOMAIN-CONTAINING PROTEIN-RELATED"/>
    <property type="match status" value="1"/>
</dbReference>
<gene>
    <name evidence="4" type="ORF">BDV25DRAFT_136742</name>
</gene>
<dbReference type="AlphaFoldDB" id="A0A5N6U4Q1"/>
<proteinExistence type="predicted"/>
<dbReference type="SMART" id="SM00320">
    <property type="entry name" value="WD40"/>
    <property type="match status" value="6"/>
</dbReference>
<evidence type="ECO:0000256" key="2">
    <source>
        <dbReference type="PROSITE-ProRule" id="PRU00221"/>
    </source>
</evidence>
<reference evidence="4 5" key="1">
    <citation type="submission" date="2019-04" db="EMBL/GenBank/DDBJ databases">
        <title>Friends and foes A comparative genomics study of 23 Aspergillus species from section Flavi.</title>
        <authorList>
            <consortium name="DOE Joint Genome Institute"/>
            <person name="Kjaerbolling I."/>
            <person name="Vesth T."/>
            <person name="Frisvad J.C."/>
            <person name="Nybo J.L."/>
            <person name="Theobald S."/>
            <person name="Kildgaard S."/>
            <person name="Isbrandt T."/>
            <person name="Kuo A."/>
            <person name="Sato A."/>
            <person name="Lyhne E.K."/>
            <person name="Kogle M.E."/>
            <person name="Wiebenga A."/>
            <person name="Kun R.S."/>
            <person name="Lubbers R.J."/>
            <person name="Makela M.R."/>
            <person name="Barry K."/>
            <person name="Chovatia M."/>
            <person name="Clum A."/>
            <person name="Daum C."/>
            <person name="Haridas S."/>
            <person name="He G."/>
            <person name="LaButti K."/>
            <person name="Lipzen A."/>
            <person name="Mondo S."/>
            <person name="Riley R."/>
            <person name="Salamov A."/>
            <person name="Simmons B.A."/>
            <person name="Magnuson J.K."/>
            <person name="Henrissat B."/>
            <person name="Mortensen U.H."/>
            <person name="Larsen T.O."/>
            <person name="Devries R.P."/>
            <person name="Grigoriev I.V."/>
            <person name="Machida M."/>
            <person name="Baker S.E."/>
            <person name="Andersen M.R."/>
        </authorList>
    </citation>
    <scope>NUCLEOTIDE SEQUENCE [LARGE SCALE GENOMIC DNA]</scope>
    <source>
        <strain evidence="4 5">IBT 18842</strain>
    </source>
</reference>
<dbReference type="PANTHER" id="PTHR10039">
    <property type="entry name" value="AMELOGENIN"/>
    <property type="match status" value="1"/>
</dbReference>
<keyword evidence="1" id="KW-0677">Repeat</keyword>
<feature type="repeat" description="WD" evidence="2">
    <location>
        <begin position="1027"/>
        <end position="1056"/>
    </location>
</feature>
<name>A0A5N6U4Q1_ASPAV</name>
<protein>
    <recommendedName>
        <fullName evidence="3">Nephrocystin 3-like N-terminal domain-containing protein</fullName>
    </recommendedName>
</protein>
<dbReference type="SUPFAM" id="SSF101908">
    <property type="entry name" value="Putative isomerase YbhE"/>
    <property type="match status" value="1"/>
</dbReference>
<dbReference type="InterPro" id="IPR015943">
    <property type="entry name" value="WD40/YVTN_repeat-like_dom_sf"/>
</dbReference>
<evidence type="ECO:0000313" key="5">
    <source>
        <dbReference type="Proteomes" id="UP000325780"/>
    </source>
</evidence>